<sequence length="379" mass="37978">MRHRLLFGTALAAVIGASSLAQAQPGGTAPGAAQRPVGDTDREDTLTLPPGGQPPADLANVSNAERLQRASQRLQQAQQQLGQGGGKASDEQLAQVRSALTQVRQTLGDLSRHADTGRAMQAVEKAEQALGQGGGQQAAQQIAQVQSELQLLQRAAVAADRPAGAQGGAQSGQAATGQAANVQESGPQQTSGTQAGAQSGSRQTAGSQAGSGQSSSAQVGSGQSAGSQSAGSQSASAQAGSAGPSAGQGQQSAAQGQPQSGQSGQSGGSAGSAQPQQTLAQAEALLGKRVQLSDGSEIGSVEDLVIDRSSGRVRGVVLTRGTEGMGGANILVPWEQASIDPQAGVLKLAMSEQEVMALPTFTYEQMEESMVGLFGQQQD</sequence>
<evidence type="ECO:0000256" key="2">
    <source>
        <dbReference type="SAM" id="SignalP"/>
    </source>
</evidence>
<evidence type="ECO:0000313" key="4">
    <source>
        <dbReference type="EMBL" id="MFC7334097.1"/>
    </source>
</evidence>
<feature type="compositionally biased region" description="Low complexity" evidence="1">
    <location>
        <begin position="22"/>
        <end position="36"/>
    </location>
</feature>
<dbReference type="RefSeq" id="WP_377359652.1">
    <property type="nucleotide sequence ID" value="NZ_JBHTCM010000012.1"/>
</dbReference>
<feature type="chain" id="PRO_5047501470" evidence="2">
    <location>
        <begin position="24"/>
        <end position="379"/>
    </location>
</feature>
<gene>
    <name evidence="4" type="ORF">ACFQPS_13070</name>
</gene>
<feature type="signal peptide" evidence="2">
    <location>
        <begin position="1"/>
        <end position="23"/>
    </location>
</feature>
<proteinExistence type="predicted"/>
<dbReference type="SUPFAM" id="SSF50346">
    <property type="entry name" value="PRC-barrel domain"/>
    <property type="match status" value="1"/>
</dbReference>
<dbReference type="Proteomes" id="UP001596456">
    <property type="component" value="Unassembled WGS sequence"/>
</dbReference>
<keyword evidence="2" id="KW-0732">Signal</keyword>
<dbReference type="InterPro" id="IPR011033">
    <property type="entry name" value="PRC_barrel-like_sf"/>
</dbReference>
<evidence type="ECO:0000256" key="1">
    <source>
        <dbReference type="SAM" id="MobiDB-lite"/>
    </source>
</evidence>
<evidence type="ECO:0000259" key="3">
    <source>
        <dbReference type="Pfam" id="PF05239"/>
    </source>
</evidence>
<dbReference type="Pfam" id="PF05239">
    <property type="entry name" value="PRC"/>
    <property type="match status" value="1"/>
</dbReference>
<dbReference type="EMBL" id="JBHTCM010000012">
    <property type="protein sequence ID" value="MFC7334097.1"/>
    <property type="molecule type" value="Genomic_DNA"/>
</dbReference>
<reference evidence="5" key="1">
    <citation type="journal article" date="2019" name="Int. J. Syst. Evol. Microbiol.">
        <title>The Global Catalogue of Microorganisms (GCM) 10K type strain sequencing project: providing services to taxonomists for standard genome sequencing and annotation.</title>
        <authorList>
            <consortium name="The Broad Institute Genomics Platform"/>
            <consortium name="The Broad Institute Genome Sequencing Center for Infectious Disease"/>
            <person name="Wu L."/>
            <person name="Ma J."/>
        </authorList>
    </citation>
    <scope>NUCLEOTIDE SEQUENCE [LARGE SCALE GENOMIC DNA]</scope>
    <source>
        <strain evidence="5">CGMCC 1.16275</strain>
    </source>
</reference>
<name>A0ABW2KY22_9PROT</name>
<feature type="compositionally biased region" description="Polar residues" evidence="1">
    <location>
        <begin position="181"/>
        <end position="193"/>
    </location>
</feature>
<accession>A0ABW2KY22</accession>
<evidence type="ECO:0000313" key="5">
    <source>
        <dbReference type="Proteomes" id="UP001596456"/>
    </source>
</evidence>
<keyword evidence="5" id="KW-1185">Reference proteome</keyword>
<comment type="caution">
    <text evidence="4">The sequence shown here is derived from an EMBL/GenBank/DDBJ whole genome shotgun (WGS) entry which is preliminary data.</text>
</comment>
<dbReference type="Gene3D" id="2.30.30.240">
    <property type="entry name" value="PRC-barrel domain"/>
    <property type="match status" value="1"/>
</dbReference>
<protein>
    <submittedName>
        <fullName evidence="4">PRC-barrel domain-containing protein</fullName>
    </submittedName>
</protein>
<feature type="domain" description="PRC-barrel" evidence="3">
    <location>
        <begin position="284"/>
        <end position="341"/>
    </location>
</feature>
<feature type="compositionally biased region" description="Low complexity" evidence="1">
    <location>
        <begin position="171"/>
        <end position="180"/>
    </location>
</feature>
<dbReference type="InterPro" id="IPR027275">
    <property type="entry name" value="PRC-brl_dom"/>
</dbReference>
<feature type="compositionally biased region" description="Low complexity" evidence="1">
    <location>
        <begin position="194"/>
        <end position="263"/>
    </location>
</feature>
<organism evidence="4 5">
    <name type="scientific">Rhodocista pekingensis</name>
    <dbReference type="NCBI Taxonomy" id="201185"/>
    <lineage>
        <taxon>Bacteria</taxon>
        <taxon>Pseudomonadati</taxon>
        <taxon>Pseudomonadota</taxon>
        <taxon>Alphaproteobacteria</taxon>
        <taxon>Rhodospirillales</taxon>
        <taxon>Azospirillaceae</taxon>
        <taxon>Rhodocista</taxon>
    </lineage>
</organism>
<feature type="region of interest" description="Disordered" evidence="1">
    <location>
        <begin position="22"/>
        <end position="56"/>
    </location>
</feature>
<feature type="region of interest" description="Disordered" evidence="1">
    <location>
        <begin position="162"/>
        <end position="276"/>
    </location>
</feature>